<evidence type="ECO:0000256" key="3">
    <source>
        <dbReference type="PROSITE-ProRule" id="PRU00339"/>
    </source>
</evidence>
<evidence type="ECO:0008006" key="7">
    <source>
        <dbReference type="Google" id="ProtNLM"/>
    </source>
</evidence>
<keyword evidence="6" id="KW-1185">Reference proteome</keyword>
<proteinExistence type="predicted"/>
<dbReference type="PANTHER" id="PTHR16193">
    <property type="entry name" value="TETRATRICOPEPTIDE REPEAT PROTEIN 27"/>
    <property type="match status" value="1"/>
</dbReference>
<sequence length="841" mass="92350">MASNHSSSRIPDLVRLASLELLPKSSFTDVVRQGASKTAASTDQLLDLGVSSLNAFLQQNYTGPPLSFDAYSIFTEAVDDKEAFASHCISELESDSEEAYPHAEVPHLLVLALAILNYLASVAPSKAVCKWLARALMVHQSLLSAPASTLHDQIFANLTASAPSTSSVSAFETAEHFLELARASIYYSYDSRAAQALKYAQEATGLEYNVTGIKALRTKYQQREIANLVVLARSSPGLREVNKQVAVKNSQEDVLPSALPLNSDLLLEAPKFVNLGETLSEGEESDNGNGDEAISVSLSEEDPNRPSVLADIDSCLLLVTEHRIRSVSPSNSPLTTEEVLAYVSRVILSSTSISESSYIPGKVNWTVFSRALWERSILESNSAKTVERGTLQMASLVDELGVASSSTAMIHTSAAVAPVEERLKYIHVLPLLPRWRMDLALATQYLSLGMLRSAQDIYARLDLPIESALCTAAAGSPKEAIDILEKYLQTPHVNTPRAWSVLGDVTQKPEYWERAWDEGKYAAAKRSLGEYYFKAGAPDQCIVHLAEALKKNPLNRQAWFLYGCAGLETQQYDLAAEGFTRCVSMDKDDAKAWSNLATALLHMGQQPGAERSKSKESLSALAEACRLNPDDSRLWSNLVIVGAKLENWATCLRGTLRLVELLGDKQGEGALDLGVMRVLVQVLVSDAYSSGENGDASAKKQSFFERQAIKLFTETVPGLVTRTPELWLLTAKVEQWRKRPWAALDAYEKMFRLAVAAFESDETSKTKWTAAVDACAMVVDAYTNLGELPGRMAGGDESQVVCKDWKWRAKTTVRSLMSKGKRLWVDSEGWDRLVEMRDDLK</sequence>
<evidence type="ECO:0000313" key="5">
    <source>
        <dbReference type="EMBL" id="KAJ8100576.1"/>
    </source>
</evidence>
<feature type="repeat" description="TPR" evidence="3">
    <location>
        <begin position="556"/>
        <end position="589"/>
    </location>
</feature>
<dbReference type="InterPro" id="IPR019734">
    <property type="entry name" value="TPR_rpt"/>
</dbReference>
<dbReference type="GeneID" id="80882764"/>
<dbReference type="EMBL" id="JARPMG010000005">
    <property type="protein sequence ID" value="KAJ8100576.1"/>
    <property type="molecule type" value="Genomic_DNA"/>
</dbReference>
<comment type="caution">
    <text evidence="5">The sequence shown here is derived from an EMBL/GenBank/DDBJ whole genome shotgun (WGS) entry which is preliminary data.</text>
</comment>
<dbReference type="Proteomes" id="UP001217417">
    <property type="component" value="Unassembled WGS sequence"/>
</dbReference>
<evidence type="ECO:0000256" key="2">
    <source>
        <dbReference type="ARBA" id="ARBA00022803"/>
    </source>
</evidence>
<evidence type="ECO:0000256" key="4">
    <source>
        <dbReference type="SAM" id="MobiDB-lite"/>
    </source>
</evidence>
<feature type="region of interest" description="Disordered" evidence="4">
    <location>
        <begin position="279"/>
        <end position="305"/>
    </location>
</feature>
<dbReference type="Gene3D" id="1.25.40.10">
    <property type="entry name" value="Tetratricopeptide repeat domain"/>
    <property type="match status" value="1"/>
</dbReference>
<protein>
    <recommendedName>
        <fullName evidence="7">TPR-like protein</fullName>
    </recommendedName>
</protein>
<keyword evidence="2 3" id="KW-0802">TPR repeat</keyword>
<dbReference type="RefSeq" id="XP_056044026.1">
    <property type="nucleotide sequence ID" value="XM_056187598.1"/>
</dbReference>
<accession>A0AAD7QSN2</accession>
<gene>
    <name evidence="5" type="ORF">POJ06DRAFT_253125</name>
</gene>
<evidence type="ECO:0000313" key="6">
    <source>
        <dbReference type="Proteomes" id="UP001217417"/>
    </source>
</evidence>
<organism evidence="5 6">
    <name type="scientific">Lipomyces tetrasporus</name>
    <dbReference type="NCBI Taxonomy" id="54092"/>
    <lineage>
        <taxon>Eukaryota</taxon>
        <taxon>Fungi</taxon>
        <taxon>Dikarya</taxon>
        <taxon>Ascomycota</taxon>
        <taxon>Saccharomycotina</taxon>
        <taxon>Lipomycetes</taxon>
        <taxon>Lipomycetales</taxon>
        <taxon>Lipomycetaceae</taxon>
        <taxon>Lipomyces</taxon>
    </lineage>
</organism>
<dbReference type="PANTHER" id="PTHR16193:SF0">
    <property type="entry name" value="TETRATRICOPEPTIDE REPEAT PROTEIN 27"/>
    <property type="match status" value="1"/>
</dbReference>
<keyword evidence="1" id="KW-0677">Repeat</keyword>
<evidence type="ECO:0000256" key="1">
    <source>
        <dbReference type="ARBA" id="ARBA00022737"/>
    </source>
</evidence>
<dbReference type="SUPFAM" id="SSF48452">
    <property type="entry name" value="TPR-like"/>
    <property type="match status" value="1"/>
</dbReference>
<dbReference type="InterPro" id="IPR044244">
    <property type="entry name" value="TTC27/Emw1"/>
</dbReference>
<reference evidence="5" key="1">
    <citation type="submission" date="2023-03" db="EMBL/GenBank/DDBJ databases">
        <title>Near-Complete genome sequence of Lipomyces tetrasporous NRRL Y-64009, an oleaginous yeast capable of growing on lignocellulosic hydrolysates.</title>
        <authorList>
            <consortium name="Lawrence Berkeley National Laboratory"/>
            <person name="Jagtap S.S."/>
            <person name="Liu J.-J."/>
            <person name="Walukiewicz H.E."/>
            <person name="Pangilinan J."/>
            <person name="Lipzen A."/>
            <person name="Ahrendt S."/>
            <person name="Koriabine M."/>
            <person name="Cobaugh K."/>
            <person name="Salamov A."/>
            <person name="Yoshinaga Y."/>
            <person name="Ng V."/>
            <person name="Daum C."/>
            <person name="Grigoriev I.V."/>
            <person name="Slininger P.J."/>
            <person name="Dien B.S."/>
            <person name="Jin Y.-S."/>
            <person name="Rao C.V."/>
        </authorList>
    </citation>
    <scope>NUCLEOTIDE SEQUENCE</scope>
    <source>
        <strain evidence="5">NRRL Y-64009</strain>
    </source>
</reference>
<dbReference type="PROSITE" id="PS50005">
    <property type="entry name" value="TPR"/>
    <property type="match status" value="1"/>
</dbReference>
<name>A0AAD7QSN2_9ASCO</name>
<dbReference type="AlphaFoldDB" id="A0AAD7QSN2"/>
<dbReference type="InterPro" id="IPR011990">
    <property type="entry name" value="TPR-like_helical_dom_sf"/>
</dbReference>
<dbReference type="SMART" id="SM00028">
    <property type="entry name" value="TPR"/>
    <property type="match status" value="3"/>
</dbReference>